<keyword evidence="2" id="KW-0560">Oxidoreductase</keyword>
<comment type="caution">
    <text evidence="4">The sequence shown here is derived from an EMBL/GenBank/DDBJ whole genome shotgun (WGS) entry which is preliminary data.</text>
</comment>
<dbReference type="Pfam" id="PF00106">
    <property type="entry name" value="adh_short"/>
    <property type="match status" value="1"/>
</dbReference>
<dbReference type="PANTHER" id="PTHR24320">
    <property type="entry name" value="RETINOL DEHYDROGENASE"/>
    <property type="match status" value="1"/>
</dbReference>
<sequence length="361" mass="38551">MAANQSPPAGGTILVTGANGGLGSSVASQVVAGKVFDGTYHGLFLVRDAAKAAALNAILASATRRGGNNTVVSVDLSSLASVRAGAAQIKQLVDAGKIPPLRAMVLAAGYREVSKQTFTEDGFDATFQNNYLGEFLLVLLLLGSMDREKGRVVIVSGMNHDTEDPRNEIEGAFKDPKYKTLFHSAESLAKGTFCSFTDDPSPMSGQRRYGAAHLCEVMFMVELHTRLTSQPSALSNIKVVSYDPGAMPTQITRDDPSFMTRVVAMQFILPLLAPVLTWLWPNGYLRSKAKAARDTLFAAGVSAGGFGGAYGDGQGGVNLNGSLVWPVSKEAKDEAKRAELWRESVKWCGIKEGDTVLENWQ</sequence>
<evidence type="ECO:0000313" key="4">
    <source>
        <dbReference type="EMBL" id="KAH7030616.1"/>
    </source>
</evidence>
<evidence type="ECO:0000256" key="3">
    <source>
        <dbReference type="SAM" id="Phobius"/>
    </source>
</evidence>
<gene>
    <name evidence="4" type="ORF">B0I36DRAFT_112392</name>
</gene>
<reference evidence="4" key="1">
    <citation type="journal article" date="2021" name="Nat. Commun.">
        <title>Genetic determinants of endophytism in the Arabidopsis root mycobiome.</title>
        <authorList>
            <person name="Mesny F."/>
            <person name="Miyauchi S."/>
            <person name="Thiergart T."/>
            <person name="Pickel B."/>
            <person name="Atanasova L."/>
            <person name="Karlsson M."/>
            <person name="Huettel B."/>
            <person name="Barry K.W."/>
            <person name="Haridas S."/>
            <person name="Chen C."/>
            <person name="Bauer D."/>
            <person name="Andreopoulos W."/>
            <person name="Pangilinan J."/>
            <person name="LaButti K."/>
            <person name="Riley R."/>
            <person name="Lipzen A."/>
            <person name="Clum A."/>
            <person name="Drula E."/>
            <person name="Henrissat B."/>
            <person name="Kohler A."/>
            <person name="Grigoriev I.V."/>
            <person name="Martin F.M."/>
            <person name="Hacquard S."/>
        </authorList>
    </citation>
    <scope>NUCLEOTIDE SEQUENCE</scope>
    <source>
        <strain evidence="4">MPI-CAGE-CH-0230</strain>
    </source>
</reference>
<name>A0A9P9BMV6_9PEZI</name>
<keyword evidence="5" id="KW-1185">Reference proteome</keyword>
<evidence type="ECO:0000256" key="1">
    <source>
        <dbReference type="ARBA" id="ARBA00006484"/>
    </source>
</evidence>
<dbReference type="PRINTS" id="PR00081">
    <property type="entry name" value="GDHRDH"/>
</dbReference>
<keyword evidence="3" id="KW-0812">Transmembrane</keyword>
<dbReference type="RefSeq" id="XP_046012296.1">
    <property type="nucleotide sequence ID" value="XM_046147906.1"/>
</dbReference>
<dbReference type="EMBL" id="JAGTJQ010000005">
    <property type="protein sequence ID" value="KAH7030616.1"/>
    <property type="molecule type" value="Genomic_DNA"/>
</dbReference>
<evidence type="ECO:0000256" key="2">
    <source>
        <dbReference type="ARBA" id="ARBA00023002"/>
    </source>
</evidence>
<dbReference type="GeneID" id="70177452"/>
<dbReference type="GO" id="GO:0016491">
    <property type="term" value="F:oxidoreductase activity"/>
    <property type="evidence" value="ECO:0007669"/>
    <property type="project" value="UniProtKB-KW"/>
</dbReference>
<keyword evidence="3" id="KW-1133">Transmembrane helix</keyword>
<feature type="transmembrane region" description="Helical" evidence="3">
    <location>
        <begin position="258"/>
        <end position="280"/>
    </location>
</feature>
<comment type="similarity">
    <text evidence="1">Belongs to the short-chain dehydrogenases/reductases (SDR) family.</text>
</comment>
<dbReference type="AlphaFoldDB" id="A0A9P9BMV6"/>
<protein>
    <recommendedName>
        <fullName evidence="6">Short-chain dehydrogenase</fullName>
    </recommendedName>
</protein>
<evidence type="ECO:0000313" key="5">
    <source>
        <dbReference type="Proteomes" id="UP000756346"/>
    </source>
</evidence>
<keyword evidence="3" id="KW-0472">Membrane</keyword>
<evidence type="ECO:0008006" key="6">
    <source>
        <dbReference type="Google" id="ProtNLM"/>
    </source>
</evidence>
<accession>A0A9P9BMV6</accession>
<dbReference type="OrthoDB" id="191139at2759"/>
<dbReference type="SUPFAM" id="SSF51735">
    <property type="entry name" value="NAD(P)-binding Rossmann-fold domains"/>
    <property type="match status" value="1"/>
</dbReference>
<proteinExistence type="inferred from homology"/>
<organism evidence="4 5">
    <name type="scientific">Microdochium trichocladiopsis</name>
    <dbReference type="NCBI Taxonomy" id="1682393"/>
    <lineage>
        <taxon>Eukaryota</taxon>
        <taxon>Fungi</taxon>
        <taxon>Dikarya</taxon>
        <taxon>Ascomycota</taxon>
        <taxon>Pezizomycotina</taxon>
        <taxon>Sordariomycetes</taxon>
        <taxon>Xylariomycetidae</taxon>
        <taxon>Xylariales</taxon>
        <taxon>Microdochiaceae</taxon>
        <taxon>Microdochium</taxon>
    </lineage>
</organism>
<dbReference type="Proteomes" id="UP000756346">
    <property type="component" value="Unassembled WGS sequence"/>
</dbReference>
<dbReference type="PANTHER" id="PTHR24320:SF148">
    <property type="entry name" value="NAD(P)-BINDING ROSSMANN-FOLD SUPERFAMILY PROTEIN"/>
    <property type="match status" value="1"/>
</dbReference>
<dbReference type="Gene3D" id="3.40.50.720">
    <property type="entry name" value="NAD(P)-binding Rossmann-like Domain"/>
    <property type="match status" value="1"/>
</dbReference>
<dbReference type="InterPro" id="IPR036291">
    <property type="entry name" value="NAD(P)-bd_dom_sf"/>
</dbReference>
<dbReference type="InterPro" id="IPR002347">
    <property type="entry name" value="SDR_fam"/>
</dbReference>